<reference evidence="4" key="1">
    <citation type="submission" date="2020-11" db="EMBL/GenBank/DDBJ databases">
        <title>Carbohydrate-dependent, anaerobic sulfur respiration: A novel catabolism in halophilic archaea.</title>
        <authorList>
            <person name="Sorokin D.Y."/>
            <person name="Messina E."/>
            <person name="Smedile F."/>
            <person name="La Cono V."/>
            <person name="Hallsworth J.E."/>
            <person name="Yakimov M.M."/>
        </authorList>
    </citation>
    <scope>NUCLEOTIDE SEQUENCE</scope>
    <source>
        <strain evidence="4">AArc-S</strain>
    </source>
</reference>
<evidence type="ECO:0000256" key="2">
    <source>
        <dbReference type="SAM" id="MobiDB-lite"/>
    </source>
</evidence>
<keyword evidence="5" id="KW-1185">Reference proteome</keyword>
<evidence type="ECO:0000313" key="4">
    <source>
        <dbReference type="EMBL" id="QSG02458.1"/>
    </source>
</evidence>
<evidence type="ECO:0000259" key="3">
    <source>
        <dbReference type="Pfam" id="PF00582"/>
    </source>
</evidence>
<protein>
    <submittedName>
        <fullName evidence="4">Nucleotide-binding protein, UspA family</fullName>
    </submittedName>
</protein>
<evidence type="ECO:0000256" key="1">
    <source>
        <dbReference type="ARBA" id="ARBA00008791"/>
    </source>
</evidence>
<sequence>MKPTIIVPVRVLEGEGIEQGVVELLANARVVLVGYHVLPEQTAPGQAREQFEERAQNRLTDIAEQFEGVGATVEKRMVFTQDSDQSIDRVAEEVDADATMVLNPATEMKDVLVAVRGDVILDRIVDVVGGLLHRTDISVTLLHVATPDSDIDGTALLDETSAVLQEAGVSDDRVESRIETSGTPLDRIAEIANNYDAIVLGESNPSVTTFLFGETSQKVAERFMLPVVRIRQPRDIEDADAEIAEAAEEATDDGEDEIDGEESE</sequence>
<gene>
    <name evidence="4" type="primary">uspA15</name>
    <name evidence="4" type="ORF">AArcS_1241</name>
</gene>
<proteinExistence type="inferred from homology"/>
<feature type="region of interest" description="Disordered" evidence="2">
    <location>
        <begin position="245"/>
        <end position="264"/>
    </location>
</feature>
<comment type="similarity">
    <text evidence="1">Belongs to the universal stress protein A family.</text>
</comment>
<dbReference type="KEGG" id="hara:AArcS_1241"/>
<dbReference type="InterPro" id="IPR006016">
    <property type="entry name" value="UspA"/>
</dbReference>
<feature type="domain" description="UspA" evidence="3">
    <location>
        <begin position="109"/>
        <end position="230"/>
    </location>
</feature>
<evidence type="ECO:0000313" key="5">
    <source>
        <dbReference type="Proteomes" id="UP000663586"/>
    </source>
</evidence>
<dbReference type="CDD" id="cd00293">
    <property type="entry name" value="USP-like"/>
    <property type="match status" value="1"/>
</dbReference>
<dbReference type="Pfam" id="PF00582">
    <property type="entry name" value="Usp"/>
    <property type="match status" value="1"/>
</dbReference>
<dbReference type="AlphaFoldDB" id="A0A897MR37"/>
<organism evidence="4 5">
    <name type="scientific">Natranaeroarchaeum sulfidigenes</name>
    <dbReference type="NCBI Taxonomy" id="2784880"/>
    <lineage>
        <taxon>Archaea</taxon>
        <taxon>Methanobacteriati</taxon>
        <taxon>Methanobacteriota</taxon>
        <taxon>Stenosarchaea group</taxon>
        <taxon>Halobacteria</taxon>
        <taxon>Halobacteriales</taxon>
        <taxon>Natronoarchaeaceae</taxon>
        <taxon>Natranaeroarchaeum</taxon>
    </lineage>
</organism>
<dbReference type="GeneID" id="70684624"/>
<dbReference type="RefSeq" id="WP_238479606.1">
    <property type="nucleotide sequence ID" value="NZ_CP064786.1"/>
</dbReference>
<dbReference type="Gene3D" id="3.40.50.12370">
    <property type="match status" value="1"/>
</dbReference>
<dbReference type="EMBL" id="CP064786">
    <property type="protein sequence ID" value="QSG02458.1"/>
    <property type="molecule type" value="Genomic_DNA"/>
</dbReference>
<dbReference type="SUPFAM" id="SSF52402">
    <property type="entry name" value="Adenine nucleotide alpha hydrolases-like"/>
    <property type="match status" value="1"/>
</dbReference>
<dbReference type="Proteomes" id="UP000663586">
    <property type="component" value="Chromosome"/>
</dbReference>
<name>A0A897MR37_9EURY</name>
<dbReference type="PANTHER" id="PTHR46268">
    <property type="entry name" value="STRESS RESPONSE PROTEIN NHAX"/>
    <property type="match status" value="1"/>
</dbReference>
<dbReference type="PANTHER" id="PTHR46268:SF6">
    <property type="entry name" value="UNIVERSAL STRESS PROTEIN UP12"/>
    <property type="match status" value="1"/>
</dbReference>
<accession>A0A897MR37</accession>